<dbReference type="Gene3D" id="1.20.1250.20">
    <property type="entry name" value="MFS general substrate transporter like domains"/>
    <property type="match status" value="1"/>
</dbReference>
<protein>
    <submittedName>
        <fullName evidence="3">Major facilitator superfamily domain, general substrate transporter</fullName>
    </submittedName>
</protein>
<keyword evidence="2" id="KW-0812">Transmembrane</keyword>
<dbReference type="AlphaFoldDB" id="A0A0V0R9B9"/>
<feature type="transmembrane region" description="Helical" evidence="2">
    <location>
        <begin position="103"/>
        <end position="122"/>
    </location>
</feature>
<evidence type="ECO:0000313" key="4">
    <source>
        <dbReference type="Proteomes" id="UP000054937"/>
    </source>
</evidence>
<keyword evidence="1" id="KW-0175">Coiled coil</keyword>
<dbReference type="SUPFAM" id="SSF103473">
    <property type="entry name" value="MFS general substrate transporter"/>
    <property type="match status" value="2"/>
</dbReference>
<feature type="transmembrane region" description="Helical" evidence="2">
    <location>
        <begin position="293"/>
        <end position="310"/>
    </location>
</feature>
<dbReference type="EMBL" id="LDAU01000007">
    <property type="protein sequence ID" value="KRX11089.1"/>
    <property type="molecule type" value="Genomic_DNA"/>
</dbReference>
<keyword evidence="2" id="KW-0472">Membrane</keyword>
<dbReference type="InParanoid" id="A0A0V0R9B9"/>
<feature type="transmembrane region" description="Helical" evidence="2">
    <location>
        <begin position="142"/>
        <end position="163"/>
    </location>
</feature>
<evidence type="ECO:0000256" key="2">
    <source>
        <dbReference type="SAM" id="Phobius"/>
    </source>
</evidence>
<dbReference type="InterPro" id="IPR036259">
    <property type="entry name" value="MFS_trans_sf"/>
</dbReference>
<feature type="transmembrane region" description="Helical" evidence="2">
    <location>
        <begin position="262"/>
        <end position="281"/>
    </location>
</feature>
<evidence type="ECO:0000313" key="3">
    <source>
        <dbReference type="EMBL" id="KRX11089.1"/>
    </source>
</evidence>
<dbReference type="OrthoDB" id="325177at2759"/>
<comment type="caution">
    <text evidence="3">The sequence shown here is derived from an EMBL/GenBank/DDBJ whole genome shotgun (WGS) entry which is preliminary data.</text>
</comment>
<proteinExistence type="predicted"/>
<evidence type="ECO:0000256" key="1">
    <source>
        <dbReference type="SAM" id="Coils"/>
    </source>
</evidence>
<accession>A0A0V0R9B9</accession>
<keyword evidence="4" id="KW-1185">Reference proteome</keyword>
<gene>
    <name evidence="3" type="ORF">PPERSA_05198</name>
</gene>
<name>A0A0V0R9B9_PSEPJ</name>
<feature type="transmembrane region" description="Helical" evidence="2">
    <location>
        <begin position="198"/>
        <end position="222"/>
    </location>
</feature>
<organism evidence="3 4">
    <name type="scientific">Pseudocohnilembus persalinus</name>
    <name type="common">Ciliate</name>
    <dbReference type="NCBI Taxonomy" id="266149"/>
    <lineage>
        <taxon>Eukaryota</taxon>
        <taxon>Sar</taxon>
        <taxon>Alveolata</taxon>
        <taxon>Ciliophora</taxon>
        <taxon>Intramacronucleata</taxon>
        <taxon>Oligohymenophorea</taxon>
        <taxon>Scuticociliatia</taxon>
        <taxon>Philasterida</taxon>
        <taxon>Pseudocohnilembidae</taxon>
        <taxon>Pseudocohnilembus</taxon>
    </lineage>
</organism>
<sequence>METTVNNTSIEHQPNILQDIQYQQQKQQQQQYQNQKSQQNDQLNNIKDINQVSKLRYKYKWYLVIFCFILQFVQLYTLQELSTNHDNYKQYFKNIIDEDKFEFQYNIIFSISLFILVFLELWTGYLCDQYGSTVILINQWKIMVFGTVLVGLGLFYYQFYFIFIGRVLINVSNSTIWISVSTFIQQYFNALEQSKGQAIMSTSVVAAFSLLQTIALIMLPVFQIQEITFLLYGLGFSLRIMISFPIQALLVPKYISGTAFAITRSIKGFLGFIIQFLNGWIAKNYGYLSSEKFCLLKSIVLIILIFIVRYN</sequence>
<dbReference type="Proteomes" id="UP000054937">
    <property type="component" value="Unassembled WGS sequence"/>
</dbReference>
<reference evidence="3 4" key="1">
    <citation type="journal article" date="2015" name="Sci. Rep.">
        <title>Genome of the facultative scuticociliatosis pathogen Pseudocohnilembus persalinus provides insight into its virulence through horizontal gene transfer.</title>
        <authorList>
            <person name="Xiong J."/>
            <person name="Wang G."/>
            <person name="Cheng J."/>
            <person name="Tian M."/>
            <person name="Pan X."/>
            <person name="Warren A."/>
            <person name="Jiang C."/>
            <person name="Yuan D."/>
            <person name="Miao W."/>
        </authorList>
    </citation>
    <scope>NUCLEOTIDE SEQUENCE [LARGE SCALE GENOMIC DNA]</scope>
    <source>
        <strain evidence="3">36N120E</strain>
    </source>
</reference>
<feature type="coiled-coil region" evidence="1">
    <location>
        <begin position="22"/>
        <end position="49"/>
    </location>
</feature>
<keyword evidence="2" id="KW-1133">Transmembrane helix</keyword>
<feature type="transmembrane region" description="Helical" evidence="2">
    <location>
        <begin position="229"/>
        <end position="250"/>
    </location>
</feature>
<feature type="transmembrane region" description="Helical" evidence="2">
    <location>
        <begin position="61"/>
        <end position="78"/>
    </location>
</feature>